<sequence>MSTPDRPASADALVADTAGPQRELLPQVRVKHWGRWISAVVIVVLLVALVLGAAQGNISYGDIPYYLVSPIILKGLVGTIVLAVVAQASAVVIGIVIALMRISKNPVAQAFAAAYTWLFRGLPVLLQILLWYNLALIFPRLQIGIPLTDVTFVDVSTNAVMTTFVAAFLGLALNESAYMAEIVRAGLKSVDRGQIEAAQSIGQTPMQRMSRIVLPQAMRIIIPPTGNDFINMLKGTAMASVIGYLELIKAANNISSFNLQVMETLIAAAIWYMVIVSVASVGQYYLERGFDRQDRRPGGPTNPRSLRRKVAADLGRAPLVRSTP</sequence>
<keyword evidence="11" id="KW-1185">Reference proteome</keyword>
<dbReference type="InterPro" id="IPR043429">
    <property type="entry name" value="ArtM/GltK/GlnP/TcyL/YhdX-like"/>
</dbReference>
<feature type="transmembrane region" description="Helical" evidence="8">
    <location>
        <begin position="155"/>
        <end position="174"/>
    </location>
</feature>
<dbReference type="PROSITE" id="PS50928">
    <property type="entry name" value="ABC_TM1"/>
    <property type="match status" value="1"/>
</dbReference>
<evidence type="ECO:0000256" key="1">
    <source>
        <dbReference type="ARBA" id="ARBA00004651"/>
    </source>
</evidence>
<dbReference type="NCBIfam" id="TIGR01726">
    <property type="entry name" value="HEQRo_perm_3TM"/>
    <property type="match status" value="1"/>
</dbReference>
<dbReference type="Pfam" id="PF00528">
    <property type="entry name" value="BPD_transp_1"/>
    <property type="match status" value="1"/>
</dbReference>
<reference evidence="10 11" key="1">
    <citation type="submission" date="2020-03" db="EMBL/GenBank/DDBJ databases">
        <title>Above-ground endophytic microbial communities from plants in different locations in the United States.</title>
        <authorList>
            <person name="Frank C."/>
        </authorList>
    </citation>
    <scope>NUCLEOTIDE SEQUENCE [LARGE SCALE GENOMIC DNA]</scope>
    <source>
        <strain evidence="10 11">WW7</strain>
    </source>
</reference>
<evidence type="ECO:0000256" key="2">
    <source>
        <dbReference type="ARBA" id="ARBA00022448"/>
    </source>
</evidence>
<evidence type="ECO:0000256" key="8">
    <source>
        <dbReference type="RuleBase" id="RU363032"/>
    </source>
</evidence>
<evidence type="ECO:0000256" key="3">
    <source>
        <dbReference type="ARBA" id="ARBA00022475"/>
    </source>
</evidence>
<feature type="transmembrane region" description="Helical" evidence="8">
    <location>
        <begin position="36"/>
        <end position="56"/>
    </location>
</feature>
<evidence type="ECO:0000256" key="4">
    <source>
        <dbReference type="ARBA" id="ARBA00022692"/>
    </source>
</evidence>
<keyword evidence="6 8" id="KW-1133">Transmembrane helix</keyword>
<evidence type="ECO:0000313" key="10">
    <source>
        <dbReference type="EMBL" id="NII42625.1"/>
    </source>
</evidence>
<evidence type="ECO:0000313" key="11">
    <source>
        <dbReference type="Proteomes" id="UP001318300"/>
    </source>
</evidence>
<comment type="similarity">
    <text evidence="8">Belongs to the binding-protein-dependent transport system permease family.</text>
</comment>
<protein>
    <submittedName>
        <fullName evidence="10">Polar amino acid transport system permease protein</fullName>
    </submittedName>
</protein>
<keyword evidence="2 8" id="KW-0813">Transport</keyword>
<dbReference type="SUPFAM" id="SSF161098">
    <property type="entry name" value="MetI-like"/>
    <property type="match status" value="1"/>
</dbReference>
<organism evidence="10 11">
    <name type="scientific">Curtobacterium salicis</name>
    <dbReference type="NCBI Taxonomy" id="1779862"/>
    <lineage>
        <taxon>Bacteria</taxon>
        <taxon>Bacillati</taxon>
        <taxon>Actinomycetota</taxon>
        <taxon>Actinomycetes</taxon>
        <taxon>Micrococcales</taxon>
        <taxon>Microbacteriaceae</taxon>
        <taxon>Curtobacterium</taxon>
    </lineage>
</organism>
<feature type="transmembrane region" description="Helical" evidence="8">
    <location>
        <begin position="76"/>
        <end position="100"/>
    </location>
</feature>
<keyword evidence="5" id="KW-0029">Amino-acid transport</keyword>
<keyword evidence="4 8" id="KW-0812">Transmembrane</keyword>
<name>A0ABX0TAS8_9MICO</name>
<keyword evidence="3" id="KW-1003">Cell membrane</keyword>
<dbReference type="InterPro" id="IPR035906">
    <property type="entry name" value="MetI-like_sf"/>
</dbReference>
<gene>
    <name evidence="10" type="ORF">E9228_003299</name>
</gene>
<evidence type="ECO:0000256" key="7">
    <source>
        <dbReference type="ARBA" id="ARBA00023136"/>
    </source>
</evidence>
<dbReference type="EMBL" id="JAAOYO010000006">
    <property type="protein sequence ID" value="NII42625.1"/>
    <property type="molecule type" value="Genomic_DNA"/>
</dbReference>
<dbReference type="Proteomes" id="UP001318300">
    <property type="component" value="Unassembled WGS sequence"/>
</dbReference>
<dbReference type="InterPro" id="IPR010065">
    <property type="entry name" value="AA_ABC_transptr_permease_3TM"/>
</dbReference>
<dbReference type="RefSeq" id="WP_215905458.1">
    <property type="nucleotide sequence ID" value="NZ_JAAOYO010000006.1"/>
</dbReference>
<dbReference type="CDD" id="cd06261">
    <property type="entry name" value="TM_PBP2"/>
    <property type="match status" value="1"/>
</dbReference>
<evidence type="ECO:0000256" key="5">
    <source>
        <dbReference type="ARBA" id="ARBA00022970"/>
    </source>
</evidence>
<dbReference type="PANTHER" id="PTHR30614">
    <property type="entry name" value="MEMBRANE COMPONENT OF AMINO ACID ABC TRANSPORTER"/>
    <property type="match status" value="1"/>
</dbReference>
<proteinExistence type="inferred from homology"/>
<dbReference type="Gene3D" id="1.10.3720.10">
    <property type="entry name" value="MetI-like"/>
    <property type="match status" value="1"/>
</dbReference>
<dbReference type="InterPro" id="IPR000515">
    <property type="entry name" value="MetI-like"/>
</dbReference>
<comment type="subcellular location">
    <subcellularLocation>
        <location evidence="1 8">Cell membrane</location>
        <topology evidence="1 8">Multi-pass membrane protein</topology>
    </subcellularLocation>
</comment>
<keyword evidence="7 8" id="KW-0472">Membrane</keyword>
<feature type="transmembrane region" description="Helical" evidence="8">
    <location>
        <begin position="265"/>
        <end position="286"/>
    </location>
</feature>
<feature type="domain" description="ABC transmembrane type-1" evidence="9">
    <location>
        <begin position="76"/>
        <end position="283"/>
    </location>
</feature>
<evidence type="ECO:0000259" key="9">
    <source>
        <dbReference type="PROSITE" id="PS50928"/>
    </source>
</evidence>
<evidence type="ECO:0000256" key="6">
    <source>
        <dbReference type="ARBA" id="ARBA00022989"/>
    </source>
</evidence>
<feature type="transmembrane region" description="Helical" evidence="8">
    <location>
        <begin position="112"/>
        <end position="135"/>
    </location>
</feature>
<accession>A0ABX0TAS8</accession>
<comment type="caution">
    <text evidence="10">The sequence shown here is derived from an EMBL/GenBank/DDBJ whole genome shotgun (WGS) entry which is preliminary data.</text>
</comment>
<dbReference type="PANTHER" id="PTHR30614:SF0">
    <property type="entry name" value="L-CYSTINE TRANSPORT SYSTEM PERMEASE PROTEIN TCYL"/>
    <property type="match status" value="1"/>
</dbReference>